<dbReference type="SUPFAM" id="SSF51338">
    <property type="entry name" value="Composite domain of metallo-dependent hydrolases"/>
    <property type="match status" value="1"/>
</dbReference>
<dbReference type="Gene3D" id="2.30.40.10">
    <property type="entry name" value="Urease, subunit C, domain 1"/>
    <property type="match status" value="1"/>
</dbReference>
<dbReference type="RefSeq" id="WP_149853537.1">
    <property type="nucleotide sequence ID" value="NZ_VUOB01000064.1"/>
</dbReference>
<dbReference type="InterPro" id="IPR032466">
    <property type="entry name" value="Metal_Hydrolase"/>
</dbReference>
<dbReference type="EMBL" id="VUOB01000064">
    <property type="protein sequence ID" value="KAA2253843.1"/>
    <property type="molecule type" value="Genomic_DNA"/>
</dbReference>
<dbReference type="PANTHER" id="PTHR43135">
    <property type="entry name" value="ALPHA-D-RIBOSE 1-METHYLPHOSPHONATE 5-TRIPHOSPHATE DIPHOSPHATASE"/>
    <property type="match status" value="1"/>
</dbReference>
<dbReference type="Proteomes" id="UP000323454">
    <property type="component" value="Unassembled WGS sequence"/>
</dbReference>
<dbReference type="Gene3D" id="1.20.58.520">
    <property type="entry name" value="Amidohydrolase"/>
    <property type="match status" value="1"/>
</dbReference>
<proteinExistence type="predicted"/>
<evidence type="ECO:0000313" key="2">
    <source>
        <dbReference type="EMBL" id="KAA2253843.1"/>
    </source>
</evidence>
<keyword evidence="2" id="KW-0378">Hydrolase</keyword>
<dbReference type="PANTHER" id="PTHR43135:SF3">
    <property type="entry name" value="ALPHA-D-RIBOSE 1-METHYLPHOSPHONATE 5-TRIPHOSPHATE DIPHOSPHATASE"/>
    <property type="match status" value="1"/>
</dbReference>
<comment type="caution">
    <text evidence="2">The sequence shown here is derived from an EMBL/GenBank/DDBJ whole genome shotgun (WGS) entry which is preliminary data.</text>
</comment>
<dbReference type="Gene3D" id="3.30.110.90">
    <property type="entry name" value="Amidohydrolase"/>
    <property type="match status" value="1"/>
</dbReference>
<dbReference type="Gene3D" id="3.40.50.10910">
    <property type="entry name" value="Amidohydrolase"/>
    <property type="match status" value="1"/>
</dbReference>
<sequence>MAITPHAQSDAEAGRTALRDVRVFDGRELSPPRTVVIDGGVIGTDASGARVVEAGGAVLLPGLIDAHIHLYDRDSLRRLRDHGVTTGLDMATWSLELLASLRGIPGLTDIRSAGTAALGPGGQHAKFPGVPADAIVLDPEQARRFVDTRVAEGSDYLKIVAEAPGQGGPDQSVLDALTAAAHAHGRKVVVHATNTDAYSMARAAGADLITHAPLDRPLSAEEAAAVAAEGRVVIPTLTMMEGVAAATGRSFAAATGSVAALHRAGVPILAGTDANSQPGVPFQVAHGESLHHELELLVAAGLSTLDALRAATVLPARHFGLDDRGAIEPGLRADLVLVDGDPLADIRATRAVRTVWCGGVEHSPT</sequence>
<dbReference type="SUPFAM" id="SSF51556">
    <property type="entry name" value="Metallo-dependent hydrolases"/>
    <property type="match status" value="1"/>
</dbReference>
<feature type="domain" description="Amidohydrolase-related" evidence="1">
    <location>
        <begin position="58"/>
        <end position="359"/>
    </location>
</feature>
<dbReference type="InterPro" id="IPR051781">
    <property type="entry name" value="Metallo-dep_Hydrolase"/>
</dbReference>
<evidence type="ECO:0000259" key="1">
    <source>
        <dbReference type="Pfam" id="PF01979"/>
    </source>
</evidence>
<keyword evidence="3" id="KW-1185">Reference proteome</keyword>
<reference evidence="2 3" key="2">
    <citation type="submission" date="2019-09" db="EMBL/GenBank/DDBJ databases">
        <authorList>
            <person name="Jin C."/>
        </authorList>
    </citation>
    <scope>NUCLEOTIDE SEQUENCE [LARGE SCALE GENOMIC DNA]</scope>
    <source>
        <strain evidence="2 3">AN110305</strain>
    </source>
</reference>
<dbReference type="InterPro" id="IPR006680">
    <property type="entry name" value="Amidohydro-rel"/>
</dbReference>
<dbReference type="GO" id="GO:0016810">
    <property type="term" value="F:hydrolase activity, acting on carbon-nitrogen (but not peptide) bonds"/>
    <property type="evidence" value="ECO:0007669"/>
    <property type="project" value="InterPro"/>
</dbReference>
<name>A0A5B2WPG0_9PSEU</name>
<evidence type="ECO:0000313" key="3">
    <source>
        <dbReference type="Proteomes" id="UP000323454"/>
    </source>
</evidence>
<reference evidence="2 3" key="1">
    <citation type="submission" date="2019-09" db="EMBL/GenBank/DDBJ databases">
        <title>Goodfellowia gen. nov., a new genus of the Pseudonocardineae related to Actinoalloteichus, containing Goodfellowia coeruleoviolacea gen. nov., comb. nov. gen. nov., comb. nov.</title>
        <authorList>
            <person name="Labeda D."/>
        </authorList>
    </citation>
    <scope>NUCLEOTIDE SEQUENCE [LARGE SCALE GENOMIC DNA]</scope>
    <source>
        <strain evidence="2 3">AN110305</strain>
    </source>
</reference>
<protein>
    <submittedName>
        <fullName evidence="2">Amidohydrolase family protein</fullName>
    </submittedName>
</protein>
<organism evidence="2 3">
    <name type="scientific">Solihabitans fulvus</name>
    <dbReference type="NCBI Taxonomy" id="1892852"/>
    <lineage>
        <taxon>Bacteria</taxon>
        <taxon>Bacillati</taxon>
        <taxon>Actinomycetota</taxon>
        <taxon>Actinomycetes</taxon>
        <taxon>Pseudonocardiales</taxon>
        <taxon>Pseudonocardiaceae</taxon>
        <taxon>Solihabitans</taxon>
    </lineage>
</organism>
<gene>
    <name evidence="2" type="ORF">F0L68_31685</name>
</gene>
<accession>A0A5B2WPG0</accession>
<dbReference type="Pfam" id="PF01979">
    <property type="entry name" value="Amidohydro_1"/>
    <property type="match status" value="1"/>
</dbReference>
<dbReference type="OrthoDB" id="3514520at2"/>
<dbReference type="InterPro" id="IPR011059">
    <property type="entry name" value="Metal-dep_hydrolase_composite"/>
</dbReference>
<dbReference type="AlphaFoldDB" id="A0A5B2WPG0"/>